<dbReference type="Gene3D" id="3.90.79.10">
    <property type="entry name" value="Nucleoside Triphosphate Pyrophosphohydrolase"/>
    <property type="match status" value="1"/>
</dbReference>
<dbReference type="InterPro" id="IPR000086">
    <property type="entry name" value="NUDIX_hydrolase_dom"/>
</dbReference>
<dbReference type="SUPFAM" id="SSF55811">
    <property type="entry name" value="Nudix"/>
    <property type="match status" value="1"/>
</dbReference>
<keyword evidence="4" id="KW-0418">Kinase</keyword>
<accession>A0A378ULG0</accession>
<dbReference type="GO" id="GO:0016301">
    <property type="term" value="F:kinase activity"/>
    <property type="evidence" value="ECO:0007669"/>
    <property type="project" value="UniProtKB-KW"/>
</dbReference>
<gene>
    <name evidence="4" type="ORF">NCTC10295_02119</name>
</gene>
<dbReference type="InterPro" id="IPR015797">
    <property type="entry name" value="NUDIX_hydrolase-like_dom_sf"/>
</dbReference>
<dbReference type="PROSITE" id="PS51462">
    <property type="entry name" value="NUDIX"/>
    <property type="match status" value="1"/>
</dbReference>
<dbReference type="InterPro" id="IPR020084">
    <property type="entry name" value="NUDIX_hydrolase_CS"/>
</dbReference>
<evidence type="ECO:0000259" key="3">
    <source>
        <dbReference type="PROSITE" id="PS51462"/>
    </source>
</evidence>
<sequence>MCSEHPAFSAPITPSAHDALWQWAQQAYGLSGGWQTLWLRGCPLGRINPQWAERIAKDWHGSASASSDGLFLEADSWLALGDGLQHMASEWKRLGLLHGWRDERFDVCGEDGQVLFALERAAFRPFGLMSHAVHLNGLACIDGQWRFWIGRRSPHKAVDPDKLDNLVGGGISSGEAVEAAILRESEEEAGLSPQQLAGMRPSNRIHSLRPVARGLHNEILHIFDVVLAPDVRPENLDGEVAGFECLTPPQLVEAMLGGQMMADAQLVTLDAFRRYGLLAPQHPLTRYLADISRPAAV</sequence>
<comment type="cofactor">
    <cofactor evidence="1">
        <name>Mg(2+)</name>
        <dbReference type="ChEBI" id="CHEBI:18420"/>
    </cofactor>
</comment>
<dbReference type="PROSITE" id="PS00893">
    <property type="entry name" value="NUDIX_BOX"/>
    <property type="match status" value="1"/>
</dbReference>
<protein>
    <submittedName>
        <fullName evidence="4">Thiamin pyrophosphokinase-related protein</fullName>
        <ecNumber evidence="4">3.6.1.-</ecNumber>
    </submittedName>
</protein>
<keyword evidence="4" id="KW-0808">Transferase</keyword>
<name>A0A378ULG0_BERDE</name>
<evidence type="ECO:0000313" key="4">
    <source>
        <dbReference type="EMBL" id="STZ77302.1"/>
    </source>
</evidence>
<keyword evidence="5" id="KW-1185">Reference proteome</keyword>
<dbReference type="CDD" id="cd03676">
    <property type="entry name" value="NUDIX_Tnr3_like"/>
    <property type="match status" value="1"/>
</dbReference>
<dbReference type="EC" id="3.6.1.-" evidence="4"/>
<evidence type="ECO:0000256" key="2">
    <source>
        <dbReference type="ARBA" id="ARBA00022801"/>
    </source>
</evidence>
<proteinExistence type="predicted"/>
<dbReference type="GO" id="GO:0016787">
    <property type="term" value="F:hydrolase activity"/>
    <property type="evidence" value="ECO:0007669"/>
    <property type="project" value="UniProtKB-KW"/>
</dbReference>
<dbReference type="Proteomes" id="UP000254651">
    <property type="component" value="Unassembled WGS sequence"/>
</dbReference>
<dbReference type="AlphaFoldDB" id="A0A378ULG0"/>
<dbReference type="EMBL" id="UGQS01000002">
    <property type="protein sequence ID" value="STZ77302.1"/>
    <property type="molecule type" value="Genomic_DNA"/>
</dbReference>
<evidence type="ECO:0000256" key="1">
    <source>
        <dbReference type="ARBA" id="ARBA00001946"/>
    </source>
</evidence>
<dbReference type="Pfam" id="PF00293">
    <property type="entry name" value="NUDIX"/>
    <property type="match status" value="1"/>
</dbReference>
<reference evidence="4 5" key="1">
    <citation type="submission" date="2018-06" db="EMBL/GenBank/DDBJ databases">
        <authorList>
            <consortium name="Pathogen Informatics"/>
            <person name="Doyle S."/>
        </authorList>
    </citation>
    <scope>NUCLEOTIDE SEQUENCE [LARGE SCALE GENOMIC DNA]</scope>
    <source>
        <strain evidence="4 5">NCTC10295</strain>
    </source>
</reference>
<feature type="domain" description="Nudix hydrolase" evidence="3">
    <location>
        <begin position="125"/>
        <end position="273"/>
    </location>
</feature>
<evidence type="ECO:0000313" key="5">
    <source>
        <dbReference type="Proteomes" id="UP000254651"/>
    </source>
</evidence>
<organism evidence="4 5">
    <name type="scientific">Bergeriella denitrificans</name>
    <name type="common">Neisseria denitrificans</name>
    <dbReference type="NCBI Taxonomy" id="494"/>
    <lineage>
        <taxon>Bacteria</taxon>
        <taxon>Pseudomonadati</taxon>
        <taxon>Pseudomonadota</taxon>
        <taxon>Betaproteobacteria</taxon>
        <taxon>Neisseriales</taxon>
        <taxon>Neisseriaceae</taxon>
        <taxon>Bergeriella</taxon>
    </lineage>
</organism>
<keyword evidence="2 4" id="KW-0378">Hydrolase</keyword>
<dbReference type="RefSeq" id="WP_066079766.1">
    <property type="nucleotide sequence ID" value="NZ_CP181246.1"/>
</dbReference>